<protein>
    <submittedName>
        <fullName evidence="2">Uncharacterized protein</fullName>
    </submittedName>
</protein>
<evidence type="ECO:0000313" key="3">
    <source>
        <dbReference type="Proteomes" id="UP000298138"/>
    </source>
</evidence>
<accession>A0A4S2MWU0</accession>
<evidence type="ECO:0000313" key="2">
    <source>
        <dbReference type="EMBL" id="TGZ81034.1"/>
    </source>
</evidence>
<name>A0A4S2MWU0_9PEZI</name>
<evidence type="ECO:0000256" key="1">
    <source>
        <dbReference type="SAM" id="MobiDB-lite"/>
    </source>
</evidence>
<keyword evidence="3" id="KW-1185">Reference proteome</keyword>
<gene>
    <name evidence="2" type="ORF">EX30DRAFT_377766</name>
</gene>
<reference evidence="2 3" key="1">
    <citation type="submission" date="2019-04" db="EMBL/GenBank/DDBJ databases">
        <title>Comparative genomics and transcriptomics to analyze fruiting body development in filamentous ascomycetes.</title>
        <authorList>
            <consortium name="DOE Joint Genome Institute"/>
            <person name="Lutkenhaus R."/>
            <person name="Traeger S."/>
            <person name="Breuer J."/>
            <person name="Kuo A."/>
            <person name="Lipzen A."/>
            <person name="Pangilinan J."/>
            <person name="Dilworth D."/>
            <person name="Sandor L."/>
            <person name="Poggeler S."/>
            <person name="Barry K."/>
            <person name="Grigoriev I.V."/>
            <person name="Nowrousian M."/>
        </authorList>
    </citation>
    <scope>NUCLEOTIDE SEQUENCE [LARGE SCALE GENOMIC DNA]</scope>
    <source>
        <strain evidence="2 3">CBS 389.68</strain>
    </source>
</reference>
<sequence length="188" mass="20839">MLSLGELVRLVWGCRSERWVAVTSGIRSRRVGWLDREGVKKEERDGEGDSSGGGSDGGGDEERETQQQLKVNRGVVGPWAQPFWRLVGAASSLHHPSPIPPNISPLCFGQTPLCRKHQRKGQLLYSPAMIHLGPPSPPPSSASLPRGYELEARVRRLLNTTNEQEPNQRLVSHWRQRPPRTSVGFLAA</sequence>
<dbReference type="Proteomes" id="UP000298138">
    <property type="component" value="Unassembled WGS sequence"/>
</dbReference>
<organism evidence="2 3">
    <name type="scientific">Ascodesmis nigricans</name>
    <dbReference type="NCBI Taxonomy" id="341454"/>
    <lineage>
        <taxon>Eukaryota</taxon>
        <taxon>Fungi</taxon>
        <taxon>Dikarya</taxon>
        <taxon>Ascomycota</taxon>
        <taxon>Pezizomycotina</taxon>
        <taxon>Pezizomycetes</taxon>
        <taxon>Pezizales</taxon>
        <taxon>Ascodesmidaceae</taxon>
        <taxon>Ascodesmis</taxon>
    </lineage>
</organism>
<feature type="region of interest" description="Disordered" evidence="1">
    <location>
        <begin position="162"/>
        <end position="188"/>
    </location>
</feature>
<dbReference type="InParanoid" id="A0A4S2MWU0"/>
<proteinExistence type="predicted"/>
<feature type="region of interest" description="Disordered" evidence="1">
    <location>
        <begin position="39"/>
        <end position="66"/>
    </location>
</feature>
<dbReference type="EMBL" id="ML220121">
    <property type="protein sequence ID" value="TGZ81034.1"/>
    <property type="molecule type" value="Genomic_DNA"/>
</dbReference>
<dbReference type="AlphaFoldDB" id="A0A4S2MWU0"/>